<feature type="region of interest" description="Disordered" evidence="1">
    <location>
        <begin position="1"/>
        <end position="23"/>
    </location>
</feature>
<comment type="caution">
    <text evidence="2">The sequence shown here is derived from an EMBL/GenBank/DDBJ whole genome shotgun (WGS) entry which is preliminary data.</text>
</comment>
<reference evidence="2" key="1">
    <citation type="submission" date="2019-07" db="EMBL/GenBank/DDBJ databases">
        <authorList>
            <person name="Dittberner H."/>
        </authorList>
    </citation>
    <scope>NUCLEOTIDE SEQUENCE [LARGE SCALE GENOMIC DNA]</scope>
</reference>
<accession>A0A565CQ94</accession>
<evidence type="ECO:0000313" key="3">
    <source>
        <dbReference type="Proteomes" id="UP000489600"/>
    </source>
</evidence>
<evidence type="ECO:0000313" key="2">
    <source>
        <dbReference type="EMBL" id="VVB15724.1"/>
    </source>
</evidence>
<keyword evidence="3" id="KW-1185">Reference proteome</keyword>
<gene>
    <name evidence="2" type="ORF">ANE_LOCUS26168</name>
</gene>
<proteinExistence type="predicted"/>
<dbReference type="Proteomes" id="UP000489600">
    <property type="component" value="Unassembled WGS sequence"/>
</dbReference>
<evidence type="ECO:0000256" key="1">
    <source>
        <dbReference type="SAM" id="MobiDB-lite"/>
    </source>
</evidence>
<dbReference type="AlphaFoldDB" id="A0A565CQ94"/>
<organism evidence="2 3">
    <name type="scientific">Arabis nemorensis</name>
    <dbReference type="NCBI Taxonomy" id="586526"/>
    <lineage>
        <taxon>Eukaryota</taxon>
        <taxon>Viridiplantae</taxon>
        <taxon>Streptophyta</taxon>
        <taxon>Embryophyta</taxon>
        <taxon>Tracheophyta</taxon>
        <taxon>Spermatophyta</taxon>
        <taxon>Magnoliopsida</taxon>
        <taxon>eudicotyledons</taxon>
        <taxon>Gunneridae</taxon>
        <taxon>Pentapetalae</taxon>
        <taxon>rosids</taxon>
        <taxon>malvids</taxon>
        <taxon>Brassicales</taxon>
        <taxon>Brassicaceae</taxon>
        <taxon>Arabideae</taxon>
        <taxon>Arabis</taxon>
    </lineage>
</organism>
<protein>
    <submittedName>
        <fullName evidence="2">Uncharacterized protein</fullName>
    </submittedName>
</protein>
<name>A0A565CQ94_9BRAS</name>
<sequence length="66" mass="7339">MEDTERWDQKETEDADEVTRLEKGSIPLPSGWLKCNVGGAWNGETTEKGLDGDNTRLGISTCDLRI</sequence>
<dbReference type="EMBL" id="CABITT030000008">
    <property type="protein sequence ID" value="VVB15724.1"/>
    <property type="molecule type" value="Genomic_DNA"/>
</dbReference>